<feature type="transmembrane region" description="Helical" evidence="1">
    <location>
        <begin position="7"/>
        <end position="28"/>
    </location>
</feature>
<dbReference type="PATRIC" id="fig|864069.3.peg.787"/>
<dbReference type="STRING" id="864069.MicloDRAFT_00007100"/>
<sequence length="134" mass="16062" precursor="true">MHVSLTRVIIGITFACWIALLAYGWWVITWRPSPCEDSVKITTEADAFEFGKYFLRHDAWFWRDTFQSVRDPDRELRKEKCCSVQRVDPQDNEGREWNVALRFTSPRGDYEYGYSVQFTSCRYDIVTDRWTERL</sequence>
<keyword evidence="1" id="KW-0472">Membrane</keyword>
<proteinExistence type="predicted"/>
<evidence type="ECO:0000313" key="3">
    <source>
        <dbReference type="Proteomes" id="UP000003947"/>
    </source>
</evidence>
<dbReference type="EMBL" id="JH660637">
    <property type="protein sequence ID" value="EIM30461.1"/>
    <property type="molecule type" value="Genomic_DNA"/>
</dbReference>
<accession>I4Z2L9</accession>
<evidence type="ECO:0000313" key="2">
    <source>
        <dbReference type="EMBL" id="EIM30461.1"/>
    </source>
</evidence>
<keyword evidence="3" id="KW-1185">Reference proteome</keyword>
<protein>
    <submittedName>
        <fullName evidence="2">Uncharacterized protein</fullName>
    </submittedName>
</protein>
<evidence type="ECO:0000256" key="1">
    <source>
        <dbReference type="SAM" id="Phobius"/>
    </source>
</evidence>
<dbReference type="HOGENOM" id="CLU_1893802_0_0_5"/>
<name>I4Z2L9_9HYPH</name>
<keyword evidence="1" id="KW-0812">Transmembrane</keyword>
<reference evidence="2 3" key="1">
    <citation type="submission" date="2012-02" db="EMBL/GenBank/DDBJ databases">
        <title>Improved High-Quality Draft sequence of Microvirga sp. WSM3557.</title>
        <authorList>
            <consortium name="US DOE Joint Genome Institute"/>
            <person name="Lucas S."/>
            <person name="Han J."/>
            <person name="Lapidus A."/>
            <person name="Cheng J.-F."/>
            <person name="Goodwin L."/>
            <person name="Pitluck S."/>
            <person name="Peters L."/>
            <person name="Zhang X."/>
            <person name="Detter J.C."/>
            <person name="Han C."/>
            <person name="Tapia R."/>
            <person name="Land M."/>
            <person name="Hauser L."/>
            <person name="Kyrpides N."/>
            <person name="Ivanova N."/>
            <person name="Pagani I."/>
            <person name="Brau L."/>
            <person name="Yates R."/>
            <person name="O'Hara G."/>
            <person name="Rui T."/>
            <person name="Howieson J."/>
            <person name="Reeve W."/>
            <person name="Woyke T."/>
        </authorList>
    </citation>
    <scope>NUCLEOTIDE SEQUENCE [LARGE SCALE GENOMIC DNA]</scope>
    <source>
        <strain evidence="2 3">WSM3557</strain>
    </source>
</reference>
<organism evidence="2 3">
    <name type="scientific">Microvirga lotononidis</name>
    <dbReference type="NCBI Taxonomy" id="864069"/>
    <lineage>
        <taxon>Bacteria</taxon>
        <taxon>Pseudomonadati</taxon>
        <taxon>Pseudomonadota</taxon>
        <taxon>Alphaproteobacteria</taxon>
        <taxon>Hyphomicrobiales</taxon>
        <taxon>Methylobacteriaceae</taxon>
        <taxon>Microvirga</taxon>
    </lineage>
</organism>
<gene>
    <name evidence="2" type="ORF">MicloDRAFT_00007100</name>
</gene>
<keyword evidence="1" id="KW-1133">Transmembrane helix</keyword>
<dbReference type="AlphaFoldDB" id="I4Z2L9"/>
<dbReference type="Proteomes" id="UP000003947">
    <property type="component" value="Unassembled WGS sequence"/>
</dbReference>